<accession>A0ACC4DZA3</accession>
<comment type="caution">
    <text evidence="1">The sequence shown here is derived from an EMBL/GenBank/DDBJ whole genome shotgun (WGS) entry which is preliminary data.</text>
</comment>
<gene>
    <name evidence="1" type="ORF">ACCO45_003248</name>
</gene>
<protein>
    <submittedName>
        <fullName evidence="1">Uncharacterized protein</fullName>
    </submittedName>
</protein>
<evidence type="ECO:0000313" key="1">
    <source>
        <dbReference type="EMBL" id="KAL3961725.1"/>
    </source>
</evidence>
<organism evidence="1 2">
    <name type="scientific">Purpureocillium lilacinum</name>
    <name type="common">Paecilomyces lilacinus</name>
    <dbReference type="NCBI Taxonomy" id="33203"/>
    <lineage>
        <taxon>Eukaryota</taxon>
        <taxon>Fungi</taxon>
        <taxon>Dikarya</taxon>
        <taxon>Ascomycota</taxon>
        <taxon>Pezizomycotina</taxon>
        <taxon>Sordariomycetes</taxon>
        <taxon>Hypocreomycetidae</taxon>
        <taxon>Hypocreales</taxon>
        <taxon>Ophiocordycipitaceae</taxon>
        <taxon>Purpureocillium</taxon>
    </lineage>
</organism>
<name>A0ACC4DZA3_PURLI</name>
<proteinExistence type="predicted"/>
<keyword evidence="2" id="KW-1185">Reference proteome</keyword>
<evidence type="ECO:0000313" key="2">
    <source>
        <dbReference type="Proteomes" id="UP001638806"/>
    </source>
</evidence>
<dbReference type="Proteomes" id="UP001638806">
    <property type="component" value="Unassembled WGS sequence"/>
</dbReference>
<sequence>MQRPAPTQPTLPYPAILPAVAAPTGDSVTATPSGEPAMHTHLVLAGAKRDGRRLCTSSGCSKGPGEAPFWKPTVALVVGRRTREVPSWPEVAPRSNSEKRTSSVRRDAYCAARVRRDGRGPASGGNDGAIAAAAAATAAGAGRHV</sequence>
<dbReference type="EMBL" id="JBGNUJ010000003">
    <property type="protein sequence ID" value="KAL3961725.1"/>
    <property type="molecule type" value="Genomic_DNA"/>
</dbReference>
<reference evidence="1" key="1">
    <citation type="submission" date="2024-12" db="EMBL/GenBank/DDBJ databases">
        <title>Comparative genomics and development of molecular markers within Purpureocillium lilacinum and among Purpureocillium species.</title>
        <authorList>
            <person name="Yeh Z.-Y."/>
            <person name="Ni N.-T."/>
            <person name="Lo P.-H."/>
            <person name="Mushyakhwo K."/>
            <person name="Lin C.-F."/>
            <person name="Nai Y.-S."/>
        </authorList>
    </citation>
    <scope>NUCLEOTIDE SEQUENCE</scope>
    <source>
        <strain evidence="1">NCHU-NPUST-175</strain>
    </source>
</reference>